<reference evidence="1 2" key="1">
    <citation type="journal article" date="2013" name="Genome Announc.">
        <title>Draft Whole-Genome Sequence of Bacillus sonorensis Strain L12, a Source of Nonribosomal Lipopeptides.</title>
        <authorList>
            <person name="Adimpong D.B."/>
            <person name="Sorensen K.I."/>
            <person name="Nielsen D.S."/>
            <person name="Thorsen L."/>
            <person name="Rasmussen T.B."/>
            <person name="Derkx P.M."/>
            <person name="Jespersen L."/>
        </authorList>
    </citation>
    <scope>NUCLEOTIDE SEQUENCE [LARGE SCALE GENOMIC DNA]</scope>
    <source>
        <strain evidence="1 2">L12</strain>
    </source>
</reference>
<dbReference type="PATRIC" id="fig|1274524.3.peg.170"/>
<accession>M5P9Y7</accession>
<organism evidence="1 2">
    <name type="scientific">Bacillus sonorensis L12</name>
    <dbReference type="NCBI Taxonomy" id="1274524"/>
    <lineage>
        <taxon>Bacteria</taxon>
        <taxon>Bacillati</taxon>
        <taxon>Bacillota</taxon>
        <taxon>Bacilli</taxon>
        <taxon>Bacillales</taxon>
        <taxon>Bacillaceae</taxon>
        <taxon>Bacillus</taxon>
    </lineage>
</organism>
<protein>
    <submittedName>
        <fullName evidence="1">Uncharacterized protein</fullName>
    </submittedName>
</protein>
<dbReference type="Proteomes" id="UP000011907">
    <property type="component" value="Unassembled WGS sequence"/>
</dbReference>
<sequence>MKHINQSNKKRGTVSGKSALSFFFCNEQTFQQDSRRLRELEKQLQWMPIGQVGRCFFLKRVLP</sequence>
<gene>
    <name evidence="1" type="ORF">BSONL12_00802</name>
</gene>
<evidence type="ECO:0000313" key="1">
    <source>
        <dbReference type="EMBL" id="EME76279.1"/>
    </source>
</evidence>
<proteinExistence type="predicted"/>
<evidence type="ECO:0000313" key="2">
    <source>
        <dbReference type="Proteomes" id="UP000011907"/>
    </source>
</evidence>
<name>M5P9Y7_9BACI</name>
<comment type="caution">
    <text evidence="1">The sequence shown here is derived from an EMBL/GenBank/DDBJ whole genome shotgun (WGS) entry which is preliminary data.</text>
</comment>
<dbReference type="AlphaFoldDB" id="M5P9Y7"/>
<dbReference type="EMBL" id="AOFM01000002">
    <property type="protein sequence ID" value="EME76279.1"/>
    <property type="molecule type" value="Genomic_DNA"/>
</dbReference>